<proteinExistence type="predicted"/>
<dbReference type="AlphaFoldDB" id="A0A2H5CQA4"/>
<keyword evidence="1" id="KW-0472">Membrane</keyword>
<sequence>MKILPRLIPALVLVGLSLPVFASDVGFDSINSAATRTGDLSRQLLVMLFGDVVNNPLQPESVSFVGQLFGVFNAILAGLAFIWFMGVVLRTTVLTGHRGKVFGAGNTMLAPVASLAGFMALIPTPSGWSLANLTFLWMASVMGVGSANLIVDKAADTILDGQSMIVQPVSGKTITAARGVFDMYLCQAAMNAEQTDMHQGSSSDTPPMKLQETTNGRGFRVTNGSRLCGSVVLPDVESPDSSWYSFSPKVNTASLESAQNAAFAQMNTTLSQSASEVVSAYLARQYDSRAVFPDVETTIQQAARSYEDTISSAAAAINDENSIRGELNNYLKQSGWLSLGAWYRSFATANQKATDIANLAPEITGASVDGESVTGSLWGEIQVALKMQRKNAMLTPPLGTASGTGENLDDVRSPNSAILKLMPEWGLQFSNFIIQNVMGSGNPDGSGQTNPLLKMKALGDYTLTGAETTFAAFTAAKGLVDAANGTLLGKAVDATTGTTSMARSVLNSIAPMMYFLLFILISIGFSLSILVPFTPLIYWIVACTNWAVSVLVGVVAGPLWAATHIGTEEGKGSRANYGYIFLIDAAIRPSLMVFGFFFGSLVVVAIGTLLNILMLPAMANVQANSVTGVMSVVGILMIYARICTTLVSSAFSLQVYLPDYVIAWLGGRESSQMMRSTMTSAMNMFVGFGSKLERTPGFKKLESKAPGEGSDGFRH</sequence>
<geneLocation type="plasmid" evidence="3">
    <name>p150611 1B-2</name>
</geneLocation>
<feature type="signal peptide" evidence="2">
    <location>
        <begin position="1"/>
        <end position="22"/>
    </location>
</feature>
<keyword evidence="2" id="KW-0732">Signal</keyword>
<reference evidence="3" key="1">
    <citation type="journal article" date="2018" name="Aquaculture">
        <title>Outbreaks of edwardsiellosis caused by Edwardsiella piscicida and Edwardsiella tarda in farmed barramundi (Lates calcarifer).</title>
        <authorList>
            <person name="Loch T.P."/>
            <person name="Hawke J.P."/>
            <person name="Reichley S.R."/>
            <person name="Faisal M."/>
            <person name="Del Piero F."/>
            <person name="Griffin M.J."/>
        </authorList>
    </citation>
    <scope>NUCLEOTIDE SEQUENCE</scope>
    <source>
        <strain evidence="3">150611-1</strain>
        <plasmid evidence="3">p150611 1B-2</plasmid>
    </source>
</reference>
<feature type="transmembrane region" description="Helical" evidence="1">
    <location>
        <begin position="591"/>
        <end position="615"/>
    </location>
</feature>
<dbReference type="RefSeq" id="WP_217083819.1">
    <property type="nucleotide sequence ID" value="NZ_MF925336.1"/>
</dbReference>
<organism evidence="3">
    <name type="scientific">Edwardsiella tarda</name>
    <dbReference type="NCBI Taxonomy" id="636"/>
    <lineage>
        <taxon>Bacteria</taxon>
        <taxon>Pseudomonadati</taxon>
        <taxon>Pseudomonadota</taxon>
        <taxon>Gammaproteobacteria</taxon>
        <taxon>Enterobacterales</taxon>
        <taxon>Hafniaceae</taxon>
        <taxon>Edwardsiella</taxon>
    </lineage>
</organism>
<keyword evidence="1" id="KW-1133">Transmembrane helix</keyword>
<feature type="transmembrane region" description="Helical" evidence="1">
    <location>
        <begin position="513"/>
        <end position="531"/>
    </location>
</feature>
<feature type="transmembrane region" description="Helical" evidence="1">
    <location>
        <begin position="64"/>
        <end position="89"/>
    </location>
</feature>
<name>A0A2H5CQA4_EDWTA</name>
<evidence type="ECO:0000256" key="2">
    <source>
        <dbReference type="SAM" id="SignalP"/>
    </source>
</evidence>
<dbReference type="EMBL" id="MF925336">
    <property type="protein sequence ID" value="AUH26718.1"/>
    <property type="molecule type" value="Genomic_DNA"/>
</dbReference>
<keyword evidence="3" id="KW-0614">Plasmid</keyword>
<dbReference type="InterPro" id="IPR027628">
    <property type="entry name" value="DotA_TraY"/>
</dbReference>
<feature type="transmembrane region" description="Helical" evidence="1">
    <location>
        <begin position="537"/>
        <end position="561"/>
    </location>
</feature>
<feature type="chain" id="PRO_5014194128" evidence="2">
    <location>
        <begin position="23"/>
        <end position="715"/>
    </location>
</feature>
<feature type="transmembrane region" description="Helical" evidence="1">
    <location>
        <begin position="128"/>
        <end position="151"/>
    </location>
</feature>
<evidence type="ECO:0000313" key="3">
    <source>
        <dbReference type="EMBL" id="AUH26718.1"/>
    </source>
</evidence>
<feature type="transmembrane region" description="Helical" evidence="1">
    <location>
        <begin position="101"/>
        <end position="122"/>
    </location>
</feature>
<evidence type="ECO:0000256" key="1">
    <source>
        <dbReference type="SAM" id="Phobius"/>
    </source>
</evidence>
<accession>A0A2H5CQA4</accession>
<protein>
    <submittedName>
        <fullName evidence="3">Conjugal transfer protein TraY</fullName>
    </submittedName>
</protein>
<dbReference type="NCBIfam" id="TIGR04346">
    <property type="entry name" value="DotA_TraY"/>
    <property type="match status" value="1"/>
</dbReference>
<keyword evidence="1" id="KW-0812">Transmembrane</keyword>